<dbReference type="InterPro" id="IPR001362">
    <property type="entry name" value="Glyco_hydro_32"/>
</dbReference>
<evidence type="ECO:0000256" key="3">
    <source>
        <dbReference type="SAM" id="MobiDB-lite"/>
    </source>
</evidence>
<protein>
    <submittedName>
        <fullName evidence="6">Related to Sucrose-6-phosphate hydrolase</fullName>
    </submittedName>
</protein>
<evidence type="ECO:0000259" key="5">
    <source>
        <dbReference type="Pfam" id="PF08244"/>
    </source>
</evidence>
<name>A0A077R8N7_9BASI</name>
<dbReference type="InterPro" id="IPR023296">
    <property type="entry name" value="Glyco_hydro_beta-prop_sf"/>
</dbReference>
<dbReference type="InterPro" id="IPR013320">
    <property type="entry name" value="ConA-like_dom_sf"/>
</dbReference>
<feature type="region of interest" description="Disordered" evidence="3">
    <location>
        <begin position="802"/>
        <end position="827"/>
    </location>
</feature>
<dbReference type="SMART" id="SM00640">
    <property type="entry name" value="Glyco_32"/>
    <property type="match status" value="1"/>
</dbReference>
<feature type="chain" id="PRO_5001722867" evidence="4">
    <location>
        <begin position="26"/>
        <end position="827"/>
    </location>
</feature>
<keyword evidence="1 6" id="KW-0378">Hydrolase</keyword>
<dbReference type="PANTHER" id="PTHR42800:SF3">
    <property type="entry name" value="GLYCOSYL HYDROLASE FAMILY 32 N-TERMINAL DOMAIN-CONTAINING PROTEIN"/>
    <property type="match status" value="1"/>
</dbReference>
<keyword evidence="2" id="KW-0326">Glycosidase</keyword>
<keyword evidence="4" id="KW-0732">Signal</keyword>
<evidence type="ECO:0000313" key="6">
    <source>
        <dbReference type="EMBL" id="CDI55596.1"/>
    </source>
</evidence>
<dbReference type="Pfam" id="PF08244">
    <property type="entry name" value="Glyco_hydro_32C"/>
    <property type="match status" value="1"/>
</dbReference>
<dbReference type="InterPro" id="IPR013189">
    <property type="entry name" value="Glyco_hydro_32_C"/>
</dbReference>
<feature type="signal peptide" evidence="4">
    <location>
        <begin position="1"/>
        <end position="25"/>
    </location>
</feature>
<dbReference type="Gene3D" id="2.115.10.20">
    <property type="entry name" value="Glycosyl hydrolase domain, family 43"/>
    <property type="match status" value="1"/>
</dbReference>
<sequence>MRVILTTALSAGSLTAAALATLAWSSPVVSPFGEVIYATLASNTTSPIPDFTAPPLSNISLYANNSLFSHWRPKAHFIHPSQQLGDPTAFWQSPNGTSYITALYSYLRGTENSSLSTSGFSGATTSDFVTYNDISGWENNVQMGPGNQVDFVADFDGSVVAHGYQGLPTLIWTSVKGLPISWTIPYKDGFESQALAYSKDNGTTWIKLNGGANHPVIPRPPYQGNVVTGFRDPYIFSNGAFDELFNVTSGEEGEKMHYLTLSSGLHPAKPGLPGVKFSEAGPRVWLYRQSYPGDWLNWTFCGPLLGSRINTTWVTPGSGWAATDYSDGNNYETSQISSLSFTGDSSKQGTGMAFMSYGAESNHTLILYRLGHWISSAGIDTNPINAALAPGVVGSQHGVKLKTALEGVLDWGLAYACTGLRDEKQGKGARRICYCWIKEAFASQDQTKFVQGWISSLTLPRELYVKKIKGVVNNELILRNASWAILNTTTSSSGDDGGGKIKTIPVEEFTRASKSQNETKKTVDLVVLGIRPATELLAFRTQANDTYTLETSSPIILSPSNFTSQSSSNNVSQSTQLQVQIRRGVASGNADTLVDEVYVALPKHPGSKHFELSATLSFPPSSLRNTSLMPFAAGVSILHRQNQTIPEDVAIVYQPANESIIVQKRTALGTDSISTTPEIGKLRLWQLSSYNNYNTEENKLQDLDMRIFVDGSALEVYINDVFALTTRAYYWYQDSTDIGLVYQIPHNNTSKNNNSTMSNDGDQHSFQVKWSNVTWWEGLVDAYPDRPKDLNQLVTDRIGYPEPTNNPNAQGIIYNSSGPAPPFPNLG</sequence>
<organism evidence="6">
    <name type="scientific">Melanopsichium pennsylvanicum 4</name>
    <dbReference type="NCBI Taxonomy" id="1398559"/>
    <lineage>
        <taxon>Eukaryota</taxon>
        <taxon>Fungi</taxon>
        <taxon>Dikarya</taxon>
        <taxon>Basidiomycota</taxon>
        <taxon>Ustilaginomycotina</taxon>
        <taxon>Ustilaginomycetes</taxon>
        <taxon>Ustilaginales</taxon>
        <taxon>Ustilaginaceae</taxon>
        <taxon>Melanopsichium</taxon>
    </lineage>
</organism>
<evidence type="ECO:0000256" key="4">
    <source>
        <dbReference type="SAM" id="SignalP"/>
    </source>
</evidence>
<evidence type="ECO:0000256" key="1">
    <source>
        <dbReference type="ARBA" id="ARBA00022801"/>
    </source>
</evidence>
<dbReference type="PANTHER" id="PTHR42800">
    <property type="entry name" value="EXOINULINASE INUD (AFU_ORTHOLOGUE AFUA_5G00480)"/>
    <property type="match status" value="1"/>
</dbReference>
<dbReference type="GO" id="GO:0004575">
    <property type="term" value="F:sucrose alpha-glucosidase activity"/>
    <property type="evidence" value="ECO:0007669"/>
    <property type="project" value="TreeGrafter"/>
</dbReference>
<feature type="domain" description="Glycosyl hydrolase family 32 C-terminal" evidence="5">
    <location>
        <begin position="605"/>
        <end position="741"/>
    </location>
</feature>
<reference evidence="6" key="1">
    <citation type="journal article" date="2014" name="Genome Biol. Evol.">
        <title>Gene Loss Rather Than Gene Gain Is Associated with a Host Jump from Monocots to Dicots in the Smut Fungus Melanopsichium pennsylvanicum.</title>
        <authorList>
            <person name="Sharma R."/>
            <person name="Mishra B."/>
            <person name="Runge F."/>
            <person name="Thines M."/>
        </authorList>
    </citation>
    <scope>NUCLEOTIDE SEQUENCE</scope>
    <source>
        <strain evidence="6">4</strain>
    </source>
</reference>
<dbReference type="SUPFAM" id="SSF75005">
    <property type="entry name" value="Arabinanase/levansucrase/invertase"/>
    <property type="match status" value="1"/>
</dbReference>
<dbReference type="EMBL" id="HG529654">
    <property type="protein sequence ID" value="CDI55596.1"/>
    <property type="molecule type" value="Genomic_DNA"/>
</dbReference>
<feature type="compositionally biased region" description="Polar residues" evidence="3">
    <location>
        <begin position="803"/>
        <end position="818"/>
    </location>
</feature>
<proteinExistence type="predicted"/>
<dbReference type="GO" id="GO:0005737">
    <property type="term" value="C:cytoplasm"/>
    <property type="evidence" value="ECO:0007669"/>
    <property type="project" value="TreeGrafter"/>
</dbReference>
<dbReference type="SUPFAM" id="SSF49899">
    <property type="entry name" value="Concanavalin A-like lectins/glucanases"/>
    <property type="match status" value="1"/>
</dbReference>
<dbReference type="AlphaFoldDB" id="A0A077R8N7"/>
<dbReference type="GO" id="GO:0005987">
    <property type="term" value="P:sucrose catabolic process"/>
    <property type="evidence" value="ECO:0007669"/>
    <property type="project" value="TreeGrafter"/>
</dbReference>
<evidence type="ECO:0000256" key="2">
    <source>
        <dbReference type="ARBA" id="ARBA00023295"/>
    </source>
</evidence>
<dbReference type="Gene3D" id="2.60.120.560">
    <property type="entry name" value="Exo-inulinase, domain 1"/>
    <property type="match status" value="1"/>
</dbReference>
<accession>A0A077R8N7</accession>